<evidence type="ECO:0000313" key="3">
    <source>
        <dbReference type="EMBL" id="CAK9032081.1"/>
    </source>
</evidence>
<dbReference type="InterPro" id="IPR051606">
    <property type="entry name" value="Polyketide_Oxido-like"/>
</dbReference>
<feature type="chain" id="PRO_5047514753" description="NAD(P)-binding domain-containing protein" evidence="1">
    <location>
        <begin position="19"/>
        <end position="284"/>
    </location>
</feature>
<gene>
    <name evidence="3" type="ORF">CCMP2556_LOCUS18542</name>
</gene>
<protein>
    <recommendedName>
        <fullName evidence="2">NAD(P)-binding domain-containing protein</fullName>
    </recommendedName>
</protein>
<dbReference type="Gene3D" id="3.40.50.720">
    <property type="entry name" value="NAD(P)-binding Rossmann-like Domain"/>
    <property type="match status" value="1"/>
</dbReference>
<dbReference type="Pfam" id="PF13460">
    <property type="entry name" value="NAD_binding_10"/>
    <property type="match status" value="1"/>
</dbReference>
<accession>A0ABP0KYW4</accession>
<comment type="caution">
    <text evidence="3">The sequence shown here is derived from an EMBL/GenBank/DDBJ whole genome shotgun (WGS) entry which is preliminary data.</text>
</comment>
<keyword evidence="4" id="KW-1185">Reference proteome</keyword>
<dbReference type="SUPFAM" id="SSF51735">
    <property type="entry name" value="NAD(P)-binding Rossmann-fold domains"/>
    <property type="match status" value="1"/>
</dbReference>
<proteinExistence type="predicted"/>
<evidence type="ECO:0000256" key="1">
    <source>
        <dbReference type="SAM" id="SignalP"/>
    </source>
</evidence>
<evidence type="ECO:0000313" key="4">
    <source>
        <dbReference type="Proteomes" id="UP001642484"/>
    </source>
</evidence>
<sequence>MAIAPLALGVAATSLTVAAVDRVSKSLARPGVANEGLGEQGVAEAAEGTTTRRLVVLGASGGSGVAVVEAALERNYHVVAFARDQQRLNRELGHLMGHASLEVALGEISDLTALLSAMQGAQAVICTVGPRPETAPGPLAPAIQILVEACRKCQIERLIVQGCALASAPGEWWGLLTPARLARAVVRWQNSSKAIDDAEVSFHGQESLRRYLYNEAKDVKWVVARPVWLEEGEARGALVPNLDTFTQSSIRYADLALWLLEQVDGGDYVQKMPRLKYGPVEYPI</sequence>
<dbReference type="PANTHER" id="PTHR43355:SF2">
    <property type="entry name" value="FLAVIN REDUCTASE (NADPH)"/>
    <property type="match status" value="1"/>
</dbReference>
<organism evidence="3 4">
    <name type="scientific">Durusdinium trenchii</name>
    <dbReference type="NCBI Taxonomy" id="1381693"/>
    <lineage>
        <taxon>Eukaryota</taxon>
        <taxon>Sar</taxon>
        <taxon>Alveolata</taxon>
        <taxon>Dinophyceae</taxon>
        <taxon>Suessiales</taxon>
        <taxon>Symbiodiniaceae</taxon>
        <taxon>Durusdinium</taxon>
    </lineage>
</organism>
<dbReference type="InterPro" id="IPR036291">
    <property type="entry name" value="NAD(P)-bd_dom_sf"/>
</dbReference>
<name>A0ABP0KYW4_9DINO</name>
<keyword evidence="1" id="KW-0732">Signal</keyword>
<dbReference type="EMBL" id="CAXAMN010010557">
    <property type="protein sequence ID" value="CAK9032081.1"/>
    <property type="molecule type" value="Genomic_DNA"/>
</dbReference>
<dbReference type="Proteomes" id="UP001642484">
    <property type="component" value="Unassembled WGS sequence"/>
</dbReference>
<dbReference type="InterPro" id="IPR016040">
    <property type="entry name" value="NAD(P)-bd_dom"/>
</dbReference>
<reference evidence="3 4" key="1">
    <citation type="submission" date="2024-02" db="EMBL/GenBank/DDBJ databases">
        <authorList>
            <person name="Chen Y."/>
            <person name="Shah S."/>
            <person name="Dougan E. K."/>
            <person name="Thang M."/>
            <person name="Chan C."/>
        </authorList>
    </citation>
    <scope>NUCLEOTIDE SEQUENCE [LARGE SCALE GENOMIC DNA]</scope>
</reference>
<evidence type="ECO:0000259" key="2">
    <source>
        <dbReference type="Pfam" id="PF13460"/>
    </source>
</evidence>
<feature type="signal peptide" evidence="1">
    <location>
        <begin position="1"/>
        <end position="18"/>
    </location>
</feature>
<dbReference type="PANTHER" id="PTHR43355">
    <property type="entry name" value="FLAVIN REDUCTASE (NADPH)"/>
    <property type="match status" value="1"/>
</dbReference>
<feature type="domain" description="NAD(P)-binding" evidence="2">
    <location>
        <begin position="58"/>
        <end position="264"/>
    </location>
</feature>